<proteinExistence type="predicted"/>
<dbReference type="EC" id="2.1.1.72" evidence="1"/>
<reference evidence="8 9" key="1">
    <citation type="submission" date="2019-01" db="EMBL/GenBank/DDBJ databases">
        <title>Coherence of Microcystis species and biogeography revealed through population genomics.</title>
        <authorList>
            <person name="Perez-Carrascal O.M."/>
            <person name="Terrat Y."/>
            <person name="Giani A."/>
            <person name="Fortin N."/>
            <person name="Tromas N."/>
            <person name="Shapiro B.J."/>
        </authorList>
    </citation>
    <scope>NUCLEOTIDE SEQUENCE [LARGE SCALE GENOMIC DNA]</scope>
    <source>
        <strain evidence="8">Ma_QC_Ch_20071001_S25D</strain>
    </source>
</reference>
<evidence type="ECO:0000256" key="3">
    <source>
        <dbReference type="ARBA" id="ARBA00022679"/>
    </source>
</evidence>
<dbReference type="Pfam" id="PF20466">
    <property type="entry name" value="MmeI_TRD"/>
    <property type="match status" value="1"/>
</dbReference>
<evidence type="ECO:0000313" key="8">
    <source>
        <dbReference type="EMBL" id="TRU44901.1"/>
    </source>
</evidence>
<dbReference type="AlphaFoldDB" id="A0A552FDW0"/>
<feature type="domain" description="MmeI-like target recognition" evidence="5">
    <location>
        <begin position="161"/>
        <end position="363"/>
    </location>
</feature>
<gene>
    <name evidence="8" type="ORF">EWV57_21750</name>
</gene>
<dbReference type="InterPro" id="IPR046816">
    <property type="entry name" value="MmeI_Mtase"/>
</dbReference>
<evidence type="ECO:0000256" key="1">
    <source>
        <dbReference type="ARBA" id="ARBA00011900"/>
    </source>
</evidence>
<accession>A0A552FDW0</accession>
<feature type="domain" description="MmeI-like C-terminal" evidence="6">
    <location>
        <begin position="366"/>
        <end position="446"/>
    </location>
</feature>
<dbReference type="Gene3D" id="3.40.50.150">
    <property type="entry name" value="Vaccinia Virus protein VP39"/>
    <property type="match status" value="1"/>
</dbReference>
<evidence type="ECO:0000259" key="5">
    <source>
        <dbReference type="Pfam" id="PF20466"/>
    </source>
</evidence>
<dbReference type="PANTHER" id="PTHR33841:SF1">
    <property type="entry name" value="DNA METHYLTRANSFERASE A"/>
    <property type="match status" value="1"/>
</dbReference>
<dbReference type="PANTHER" id="PTHR33841">
    <property type="entry name" value="DNA METHYLTRANSFERASE YEEA-RELATED"/>
    <property type="match status" value="1"/>
</dbReference>
<evidence type="ECO:0000256" key="2">
    <source>
        <dbReference type="ARBA" id="ARBA00022603"/>
    </source>
</evidence>
<comment type="caution">
    <text evidence="8">The sequence shown here is derived from an EMBL/GenBank/DDBJ whole genome shotgun (WGS) entry which is preliminary data.</text>
</comment>
<dbReference type="InterPro" id="IPR050953">
    <property type="entry name" value="N4_N6_ade-DNA_methylase"/>
</dbReference>
<evidence type="ECO:0000313" key="9">
    <source>
        <dbReference type="Proteomes" id="UP000316958"/>
    </source>
</evidence>
<dbReference type="GO" id="GO:0009007">
    <property type="term" value="F:site-specific DNA-methyltransferase (adenine-specific) activity"/>
    <property type="evidence" value="ECO:0007669"/>
    <property type="project" value="UniProtKB-EC"/>
</dbReference>
<dbReference type="Pfam" id="PF20467">
    <property type="entry name" value="MmeI_C"/>
    <property type="match status" value="1"/>
</dbReference>
<keyword evidence="3 8" id="KW-0808">Transferase</keyword>
<dbReference type="PROSITE" id="PS00092">
    <property type="entry name" value="N6_MTASE"/>
    <property type="match status" value="1"/>
</dbReference>
<comment type="catalytic activity">
    <reaction evidence="4">
        <text>a 2'-deoxyadenosine in DNA + S-adenosyl-L-methionine = an N(6)-methyl-2'-deoxyadenosine in DNA + S-adenosyl-L-homocysteine + H(+)</text>
        <dbReference type="Rhea" id="RHEA:15197"/>
        <dbReference type="Rhea" id="RHEA-COMP:12418"/>
        <dbReference type="Rhea" id="RHEA-COMP:12419"/>
        <dbReference type="ChEBI" id="CHEBI:15378"/>
        <dbReference type="ChEBI" id="CHEBI:57856"/>
        <dbReference type="ChEBI" id="CHEBI:59789"/>
        <dbReference type="ChEBI" id="CHEBI:90615"/>
        <dbReference type="ChEBI" id="CHEBI:90616"/>
        <dbReference type="EC" id="2.1.1.72"/>
    </reaction>
</comment>
<dbReference type="SUPFAM" id="SSF53335">
    <property type="entry name" value="S-adenosyl-L-methionine-dependent methyltransferases"/>
    <property type="match status" value="1"/>
</dbReference>
<dbReference type="InterPro" id="IPR046818">
    <property type="entry name" value="MmeI_C"/>
</dbReference>
<name>A0A552FDW0_MICAE</name>
<dbReference type="InterPro" id="IPR046820">
    <property type="entry name" value="MmeI_TRD"/>
</dbReference>
<dbReference type="GO" id="GO:0003676">
    <property type="term" value="F:nucleic acid binding"/>
    <property type="evidence" value="ECO:0007669"/>
    <property type="project" value="InterPro"/>
</dbReference>
<dbReference type="Pfam" id="PF20473">
    <property type="entry name" value="MmeI_Mtase"/>
    <property type="match status" value="1"/>
</dbReference>
<dbReference type="InterPro" id="IPR029063">
    <property type="entry name" value="SAM-dependent_MTases_sf"/>
</dbReference>
<evidence type="ECO:0000259" key="6">
    <source>
        <dbReference type="Pfam" id="PF20467"/>
    </source>
</evidence>
<organism evidence="8 9">
    <name type="scientific">Microcystis aeruginosa Ma_QC_Ch_20071001_S25D</name>
    <dbReference type="NCBI Taxonomy" id="2486250"/>
    <lineage>
        <taxon>Bacteria</taxon>
        <taxon>Bacillati</taxon>
        <taxon>Cyanobacteriota</taxon>
        <taxon>Cyanophyceae</taxon>
        <taxon>Oscillatoriophycideae</taxon>
        <taxon>Chroococcales</taxon>
        <taxon>Microcystaceae</taxon>
        <taxon>Microcystis</taxon>
    </lineage>
</organism>
<dbReference type="InterPro" id="IPR002052">
    <property type="entry name" value="DNA_methylase_N6_adenine_CS"/>
</dbReference>
<dbReference type="GO" id="GO:0032259">
    <property type="term" value="P:methylation"/>
    <property type="evidence" value="ECO:0007669"/>
    <property type="project" value="UniProtKB-KW"/>
</dbReference>
<sequence length="461" mass="53181">MRIDWEEVISKEKLNFILGNPPFVGKQLQNAHQKADMNHVLGDVKGAGVLDYVTAWYIKAAEFIQNSLIRCALVSTNSIYQGEQVGILWQELYQKYKIKIHFAHLTFSWSNEAKGNAAVHCVIIGFGVQDIDNKRIFDYADIKGEPTERRVKNINPYLTEGNDLIILKKIKPICNVPEMIKGSQPTDGGNLLMNDGEKEEYIRQESEGKKFIKPFISADEFLNNKRRWCFWLTEIQPKELKQLPLLLKRVEAVKEMRLASSKIATIKWAQFPTLFTENRQPKTSYILIPSHSSENRKYIPLGFFTPDYIANNSCLFVANANLYLFGILTSEMHMAWVKYVCGRLKSDYRYSNTIVYNNFPFPETATDKQKQTVETCAQAVLDTRAKYPDSSLADLYDPLTMPPDLIKAHQKLDKAVDLCYRPQRFTSELNRIEYLFELYEKLTAPLLSTSKQKARKRKNSQ</sequence>
<dbReference type="EMBL" id="SFBE01000358">
    <property type="protein sequence ID" value="TRU44901.1"/>
    <property type="molecule type" value="Genomic_DNA"/>
</dbReference>
<keyword evidence="2 8" id="KW-0489">Methyltransferase</keyword>
<feature type="domain" description="MmeI-like DNA-methyltransferase" evidence="7">
    <location>
        <begin position="2"/>
        <end position="137"/>
    </location>
</feature>
<evidence type="ECO:0000259" key="7">
    <source>
        <dbReference type="Pfam" id="PF20473"/>
    </source>
</evidence>
<dbReference type="Proteomes" id="UP000316958">
    <property type="component" value="Unassembled WGS sequence"/>
</dbReference>
<evidence type="ECO:0000256" key="4">
    <source>
        <dbReference type="ARBA" id="ARBA00047942"/>
    </source>
</evidence>
<protein>
    <recommendedName>
        <fullName evidence="1">site-specific DNA-methyltransferase (adenine-specific)</fullName>
        <ecNumber evidence="1">2.1.1.72</ecNumber>
    </recommendedName>
</protein>